<dbReference type="KEGG" id="mpro:BJP34_16050"/>
<evidence type="ECO:0000313" key="1">
    <source>
        <dbReference type="EMBL" id="AOX00753.1"/>
    </source>
</evidence>
<proteinExistence type="predicted"/>
<dbReference type="Proteomes" id="UP000177870">
    <property type="component" value="Chromosome"/>
</dbReference>
<dbReference type="Gene3D" id="3.40.50.150">
    <property type="entry name" value="Vaccinia Virus protein VP39"/>
    <property type="match status" value="1"/>
</dbReference>
<dbReference type="SUPFAM" id="SSF53335">
    <property type="entry name" value="S-adenosyl-L-methionine-dependent methyltransferases"/>
    <property type="match status" value="1"/>
</dbReference>
<sequence length="208" mass="23812">MGPPEKLIQDLAGEFQINNFVETGTYYGATAKWASTIFNHVFTIENSVDIHTKVVNQYSDIKNIDFIFGDSRTQLSKLTLKLKESTLFWLDAHWSGGLTYGQNDQCPLLEEIAIVNSLKTDVYLFIDDARLFLSPPQPPHNFEQWPNITQLVNSIQYTLSNHYTVIIEDCVISVPLHAKSLVVAYCQDVNVKLWEEYGKKHNRPKKSM</sequence>
<gene>
    <name evidence="1" type="ORF">BJP34_16050</name>
</gene>
<dbReference type="InterPro" id="IPR029063">
    <property type="entry name" value="SAM-dependent_MTases_sf"/>
</dbReference>
<reference evidence="2" key="1">
    <citation type="submission" date="2016-10" db="EMBL/GenBank/DDBJ databases">
        <title>Comparative genomics uncovers the prolific and rare metabolic potential of the cyanobacterial genus Moorea.</title>
        <authorList>
            <person name="Leao T."/>
            <person name="Castelao G."/>
            <person name="Korobeynikov A."/>
            <person name="Monroe E.A."/>
            <person name="Podell S."/>
            <person name="Glukhov E."/>
            <person name="Allen E."/>
            <person name="Gerwick W.H."/>
            <person name="Gerwick L."/>
        </authorList>
    </citation>
    <scope>NUCLEOTIDE SEQUENCE [LARGE SCALE GENOMIC DNA]</scope>
    <source>
        <strain evidence="2">PAL-8-15-08-1</strain>
    </source>
</reference>
<evidence type="ECO:0000313" key="2">
    <source>
        <dbReference type="Proteomes" id="UP000177870"/>
    </source>
</evidence>
<organism evidence="1 2">
    <name type="scientific">Moorena producens PAL-8-15-08-1</name>
    <dbReference type="NCBI Taxonomy" id="1458985"/>
    <lineage>
        <taxon>Bacteria</taxon>
        <taxon>Bacillati</taxon>
        <taxon>Cyanobacteriota</taxon>
        <taxon>Cyanophyceae</taxon>
        <taxon>Coleofasciculales</taxon>
        <taxon>Coleofasciculaceae</taxon>
        <taxon>Moorena</taxon>
    </lineage>
</organism>
<protein>
    <recommendedName>
        <fullName evidence="3">Class I SAM-dependent methyltransferase</fullName>
    </recommendedName>
</protein>
<dbReference type="AlphaFoldDB" id="A0A1D8TT75"/>
<evidence type="ECO:0008006" key="3">
    <source>
        <dbReference type="Google" id="ProtNLM"/>
    </source>
</evidence>
<dbReference type="EMBL" id="CP017599">
    <property type="protein sequence ID" value="AOX00753.1"/>
    <property type="molecule type" value="Genomic_DNA"/>
</dbReference>
<accession>A0A1D8TT75</accession>
<name>A0A1D8TT75_9CYAN</name>
<dbReference type="STRING" id="1458985.BJP34_16050"/>